<gene>
    <name evidence="1" type="ORF">CFP56_033008</name>
</gene>
<sequence>MEGVVAMESSTYAVCEDPRTSGEVSYGFPAEANSKLREIREIKVEDDPSELHLLDKRDWDPCQDDQMVDLFSFIDMKIIPTKV</sequence>
<evidence type="ECO:0000313" key="1">
    <source>
        <dbReference type="EMBL" id="KAK7825555.1"/>
    </source>
</evidence>
<dbReference type="EMBL" id="PKMF04000571">
    <property type="protein sequence ID" value="KAK7825555.1"/>
    <property type="molecule type" value="Genomic_DNA"/>
</dbReference>
<reference evidence="1 2" key="1">
    <citation type="journal article" date="2018" name="Sci. Data">
        <title>The draft genome sequence of cork oak.</title>
        <authorList>
            <person name="Ramos A.M."/>
            <person name="Usie A."/>
            <person name="Barbosa P."/>
            <person name="Barros P.M."/>
            <person name="Capote T."/>
            <person name="Chaves I."/>
            <person name="Simoes F."/>
            <person name="Abreu I."/>
            <person name="Carrasquinho I."/>
            <person name="Faro C."/>
            <person name="Guimaraes J.B."/>
            <person name="Mendonca D."/>
            <person name="Nobrega F."/>
            <person name="Rodrigues L."/>
            <person name="Saibo N.J.M."/>
            <person name="Varela M.C."/>
            <person name="Egas C."/>
            <person name="Matos J."/>
            <person name="Miguel C.M."/>
            <person name="Oliveira M.M."/>
            <person name="Ricardo C.P."/>
            <person name="Goncalves S."/>
        </authorList>
    </citation>
    <scope>NUCLEOTIDE SEQUENCE [LARGE SCALE GENOMIC DNA]</scope>
    <source>
        <strain evidence="2">cv. HL8</strain>
    </source>
</reference>
<evidence type="ECO:0000313" key="2">
    <source>
        <dbReference type="Proteomes" id="UP000237347"/>
    </source>
</evidence>
<name>A0AAW0JFE0_QUESU</name>
<protein>
    <submittedName>
        <fullName evidence="1">Uncharacterized protein</fullName>
    </submittedName>
</protein>
<proteinExistence type="predicted"/>
<organism evidence="1 2">
    <name type="scientific">Quercus suber</name>
    <name type="common">Cork oak</name>
    <dbReference type="NCBI Taxonomy" id="58331"/>
    <lineage>
        <taxon>Eukaryota</taxon>
        <taxon>Viridiplantae</taxon>
        <taxon>Streptophyta</taxon>
        <taxon>Embryophyta</taxon>
        <taxon>Tracheophyta</taxon>
        <taxon>Spermatophyta</taxon>
        <taxon>Magnoliopsida</taxon>
        <taxon>eudicotyledons</taxon>
        <taxon>Gunneridae</taxon>
        <taxon>Pentapetalae</taxon>
        <taxon>rosids</taxon>
        <taxon>fabids</taxon>
        <taxon>Fagales</taxon>
        <taxon>Fagaceae</taxon>
        <taxon>Quercus</taxon>
    </lineage>
</organism>
<dbReference type="Proteomes" id="UP000237347">
    <property type="component" value="Unassembled WGS sequence"/>
</dbReference>
<dbReference type="AlphaFoldDB" id="A0AAW0JFE0"/>
<comment type="caution">
    <text evidence="1">The sequence shown here is derived from an EMBL/GenBank/DDBJ whole genome shotgun (WGS) entry which is preliminary data.</text>
</comment>
<keyword evidence="2" id="KW-1185">Reference proteome</keyword>
<accession>A0AAW0JFE0</accession>